<dbReference type="PANTHER" id="PTHR43132:SF2">
    <property type="entry name" value="ARSENICAL RESISTANCE OPERON REPRESSOR ARSR-RELATED"/>
    <property type="match status" value="1"/>
</dbReference>
<dbReference type="GO" id="GO:0003700">
    <property type="term" value="F:DNA-binding transcription factor activity"/>
    <property type="evidence" value="ECO:0007669"/>
    <property type="project" value="InterPro"/>
</dbReference>
<accession>A0A2S6G002</accession>
<organism evidence="5 6">
    <name type="scientific">Clostridium algidicarnis DSM 15099</name>
    <dbReference type="NCBI Taxonomy" id="1121295"/>
    <lineage>
        <taxon>Bacteria</taxon>
        <taxon>Bacillati</taxon>
        <taxon>Bacillota</taxon>
        <taxon>Clostridia</taxon>
        <taxon>Eubacteriales</taxon>
        <taxon>Clostridiaceae</taxon>
        <taxon>Clostridium</taxon>
    </lineage>
</organism>
<dbReference type="PROSITE" id="PS50987">
    <property type="entry name" value="HTH_ARSR_2"/>
    <property type="match status" value="1"/>
</dbReference>
<dbReference type="InterPro" id="IPR051011">
    <property type="entry name" value="Metal_resp_trans_reg"/>
</dbReference>
<dbReference type="PRINTS" id="PR00778">
    <property type="entry name" value="HTHARSR"/>
</dbReference>
<dbReference type="InterPro" id="IPR036390">
    <property type="entry name" value="WH_DNA-bd_sf"/>
</dbReference>
<name>A0A2S6G002_9CLOT</name>
<dbReference type="InterPro" id="IPR001845">
    <property type="entry name" value="HTH_ArsR_DNA-bd_dom"/>
</dbReference>
<dbReference type="InterPro" id="IPR011991">
    <property type="entry name" value="ArsR-like_HTH"/>
</dbReference>
<dbReference type="PANTHER" id="PTHR43132">
    <property type="entry name" value="ARSENICAL RESISTANCE OPERON REPRESSOR ARSR-RELATED"/>
    <property type="match status" value="1"/>
</dbReference>
<feature type="domain" description="HTH arsR-type" evidence="4">
    <location>
        <begin position="3"/>
        <end position="93"/>
    </location>
</feature>
<dbReference type="GO" id="GO:0003677">
    <property type="term" value="F:DNA binding"/>
    <property type="evidence" value="ECO:0007669"/>
    <property type="project" value="UniProtKB-KW"/>
</dbReference>
<keyword evidence="2" id="KW-0238">DNA-binding</keyword>
<proteinExistence type="predicted"/>
<evidence type="ECO:0000259" key="4">
    <source>
        <dbReference type="PROSITE" id="PS50987"/>
    </source>
</evidence>
<comment type="caution">
    <text evidence="5">The sequence shown here is derived from an EMBL/GenBank/DDBJ whole genome shotgun (WGS) entry which is preliminary data.</text>
</comment>
<dbReference type="SUPFAM" id="SSF46785">
    <property type="entry name" value="Winged helix' DNA-binding domain"/>
    <property type="match status" value="1"/>
</dbReference>
<dbReference type="CDD" id="cd00090">
    <property type="entry name" value="HTH_ARSR"/>
    <property type="match status" value="1"/>
</dbReference>
<gene>
    <name evidence="5" type="ORF">BD821_102132</name>
</gene>
<keyword evidence="1" id="KW-0805">Transcription regulation</keyword>
<reference evidence="5 6" key="1">
    <citation type="submission" date="2018-02" db="EMBL/GenBank/DDBJ databases">
        <title>Genomic Encyclopedia of Archaeal and Bacterial Type Strains, Phase II (KMG-II): from individual species to whole genera.</title>
        <authorList>
            <person name="Goeker M."/>
        </authorList>
    </citation>
    <scope>NUCLEOTIDE SEQUENCE [LARGE SCALE GENOMIC DNA]</scope>
    <source>
        <strain evidence="5 6">DSM 15099</strain>
    </source>
</reference>
<dbReference type="SMART" id="SM00418">
    <property type="entry name" value="HTH_ARSR"/>
    <property type="match status" value="1"/>
</dbReference>
<dbReference type="Gene3D" id="1.10.10.10">
    <property type="entry name" value="Winged helix-like DNA-binding domain superfamily/Winged helix DNA-binding domain"/>
    <property type="match status" value="1"/>
</dbReference>
<evidence type="ECO:0000256" key="2">
    <source>
        <dbReference type="ARBA" id="ARBA00023125"/>
    </source>
</evidence>
<dbReference type="Proteomes" id="UP000239863">
    <property type="component" value="Unassembled WGS sequence"/>
</dbReference>
<dbReference type="STRING" id="37659.GCA_000703125_01728"/>
<evidence type="ECO:0000256" key="3">
    <source>
        <dbReference type="ARBA" id="ARBA00023163"/>
    </source>
</evidence>
<protein>
    <submittedName>
        <fullName evidence="5">ArsR family transcriptional regulator</fullName>
    </submittedName>
</protein>
<dbReference type="EMBL" id="PTIS01000002">
    <property type="protein sequence ID" value="PPK49218.1"/>
    <property type="molecule type" value="Genomic_DNA"/>
</dbReference>
<dbReference type="InterPro" id="IPR036388">
    <property type="entry name" value="WH-like_DNA-bd_sf"/>
</dbReference>
<sequence>MDNNYKRFDEVAELLKVMAHPVRICILNGLIKKGECNVTFMQGCLEVPQSTISQHLQKLKAAGLVQSERRGLEVIYSIKDPRVKLLMKILIKE</sequence>
<dbReference type="AlphaFoldDB" id="A0A2S6G002"/>
<dbReference type="Pfam" id="PF01022">
    <property type="entry name" value="HTH_5"/>
    <property type="match status" value="1"/>
</dbReference>
<dbReference type="OrthoDB" id="9802016at2"/>
<dbReference type="RefSeq" id="WP_104409232.1">
    <property type="nucleotide sequence ID" value="NZ_PTIS01000002.1"/>
</dbReference>
<evidence type="ECO:0000256" key="1">
    <source>
        <dbReference type="ARBA" id="ARBA00023015"/>
    </source>
</evidence>
<evidence type="ECO:0000313" key="6">
    <source>
        <dbReference type="Proteomes" id="UP000239863"/>
    </source>
</evidence>
<keyword evidence="3" id="KW-0804">Transcription</keyword>
<evidence type="ECO:0000313" key="5">
    <source>
        <dbReference type="EMBL" id="PPK49218.1"/>
    </source>
</evidence>
<dbReference type="NCBIfam" id="NF033788">
    <property type="entry name" value="HTH_metalloreg"/>
    <property type="match status" value="1"/>
</dbReference>